<proteinExistence type="predicted"/>
<evidence type="ECO:0000313" key="1">
    <source>
        <dbReference type="EMBL" id="DAE20106.1"/>
    </source>
</evidence>
<accession>A0A8S5QM88</accession>
<organism evidence="1">
    <name type="scientific">CrAss-like virus sp. ctYsL76</name>
    <dbReference type="NCBI Taxonomy" id="2826826"/>
    <lineage>
        <taxon>Viruses</taxon>
        <taxon>Duplodnaviria</taxon>
        <taxon>Heunggongvirae</taxon>
        <taxon>Uroviricota</taxon>
        <taxon>Caudoviricetes</taxon>
        <taxon>Crassvirales</taxon>
    </lineage>
</organism>
<sequence>MTKDELKQLVENKQIKFIYKIPCSLYKDGFEYIVIGYDLDINKDDVRTFTIDDWFLLMKAGSILPYTCATLSKTGKVKEFINIYEKPDVLALRRYIGTITDQHILIQECL</sequence>
<dbReference type="EMBL" id="BK015689">
    <property type="protein sequence ID" value="DAE20106.1"/>
    <property type="molecule type" value="Genomic_DNA"/>
</dbReference>
<name>A0A8S5QM88_9CAUD</name>
<protein>
    <submittedName>
        <fullName evidence="1">Uncharacterized protein</fullName>
    </submittedName>
</protein>
<reference evidence="1" key="1">
    <citation type="journal article" date="2021" name="Proc. Natl. Acad. Sci. U.S.A.">
        <title>A Catalog of Tens of Thousands of Viruses from Human Metagenomes Reveals Hidden Associations with Chronic Diseases.</title>
        <authorList>
            <person name="Tisza M.J."/>
            <person name="Buck C.B."/>
        </authorList>
    </citation>
    <scope>NUCLEOTIDE SEQUENCE</scope>
    <source>
        <strain evidence="1">CtYsL76</strain>
    </source>
</reference>